<evidence type="ECO:0000256" key="3">
    <source>
        <dbReference type="ARBA" id="ARBA00022692"/>
    </source>
</evidence>
<dbReference type="EMBL" id="KZ819327">
    <property type="protein sequence ID" value="PWN20729.1"/>
    <property type="molecule type" value="Genomic_DNA"/>
</dbReference>
<feature type="transmembrane region" description="Helical" evidence="7">
    <location>
        <begin position="159"/>
        <end position="180"/>
    </location>
</feature>
<evidence type="ECO:0000256" key="2">
    <source>
        <dbReference type="ARBA" id="ARBA00022448"/>
    </source>
</evidence>
<keyword evidence="2" id="KW-0813">Transport</keyword>
<evidence type="ECO:0000256" key="1">
    <source>
        <dbReference type="ARBA" id="ARBA00004141"/>
    </source>
</evidence>
<evidence type="ECO:0000256" key="7">
    <source>
        <dbReference type="SAM" id="Phobius"/>
    </source>
</evidence>
<feature type="transmembrane region" description="Helical" evidence="7">
    <location>
        <begin position="266"/>
        <end position="284"/>
    </location>
</feature>
<dbReference type="PANTHER" id="PTHR45649:SF14">
    <property type="entry name" value="GABA PERMEASE"/>
    <property type="match status" value="1"/>
</dbReference>
<dbReference type="InterPro" id="IPR002293">
    <property type="entry name" value="AA/rel_permease1"/>
</dbReference>
<dbReference type="PANTHER" id="PTHR45649">
    <property type="entry name" value="AMINO-ACID PERMEASE BAT1"/>
    <property type="match status" value="1"/>
</dbReference>
<organism evidence="8 9">
    <name type="scientific">Pseudomicrostroma glucosiphilum</name>
    <dbReference type="NCBI Taxonomy" id="1684307"/>
    <lineage>
        <taxon>Eukaryota</taxon>
        <taxon>Fungi</taxon>
        <taxon>Dikarya</taxon>
        <taxon>Basidiomycota</taxon>
        <taxon>Ustilaginomycotina</taxon>
        <taxon>Exobasidiomycetes</taxon>
        <taxon>Microstromatales</taxon>
        <taxon>Microstromatales incertae sedis</taxon>
        <taxon>Pseudomicrostroma</taxon>
    </lineage>
</organism>
<feature type="transmembrane region" description="Helical" evidence="7">
    <location>
        <begin position="446"/>
        <end position="466"/>
    </location>
</feature>
<feature type="transmembrane region" description="Helical" evidence="7">
    <location>
        <begin position="368"/>
        <end position="392"/>
    </location>
</feature>
<feature type="transmembrane region" description="Helical" evidence="7">
    <location>
        <begin position="65"/>
        <end position="98"/>
    </location>
</feature>
<evidence type="ECO:0000256" key="5">
    <source>
        <dbReference type="ARBA" id="ARBA00023136"/>
    </source>
</evidence>
<reference evidence="8 9" key="1">
    <citation type="journal article" date="2018" name="Mol. Biol. Evol.">
        <title>Broad Genomic Sampling Reveals a Smut Pathogenic Ancestry of the Fungal Clade Ustilaginomycotina.</title>
        <authorList>
            <person name="Kijpornyongpan T."/>
            <person name="Mondo S.J."/>
            <person name="Barry K."/>
            <person name="Sandor L."/>
            <person name="Lee J."/>
            <person name="Lipzen A."/>
            <person name="Pangilinan J."/>
            <person name="LaButti K."/>
            <person name="Hainaut M."/>
            <person name="Henrissat B."/>
            <person name="Grigoriev I.V."/>
            <person name="Spatafora J.W."/>
            <person name="Aime M.C."/>
        </authorList>
    </citation>
    <scope>NUCLEOTIDE SEQUENCE [LARGE SCALE GENOMIC DNA]</scope>
    <source>
        <strain evidence="8 9">MCA 4718</strain>
    </source>
</reference>
<evidence type="ECO:0000313" key="8">
    <source>
        <dbReference type="EMBL" id="PWN20729.1"/>
    </source>
</evidence>
<keyword evidence="4 7" id="KW-1133">Transmembrane helix</keyword>
<dbReference type="GeneID" id="37016691"/>
<comment type="subcellular location">
    <subcellularLocation>
        <location evidence="1">Membrane</location>
        <topology evidence="1">Multi-pass membrane protein</topology>
    </subcellularLocation>
</comment>
<feature type="transmembrane region" description="Helical" evidence="7">
    <location>
        <begin position="34"/>
        <end position="59"/>
    </location>
</feature>
<proteinExistence type="predicted"/>
<keyword evidence="3 7" id="KW-0812">Transmembrane</keyword>
<dbReference type="AlphaFoldDB" id="A0A316U672"/>
<dbReference type="RefSeq" id="XP_025347889.1">
    <property type="nucleotide sequence ID" value="XM_025494957.1"/>
</dbReference>
<accession>A0A316U672</accession>
<dbReference type="Pfam" id="PF13520">
    <property type="entry name" value="AA_permease_2"/>
    <property type="match status" value="2"/>
</dbReference>
<dbReference type="GO" id="GO:0016020">
    <property type="term" value="C:membrane"/>
    <property type="evidence" value="ECO:0007669"/>
    <property type="project" value="UniProtKB-SubCell"/>
</dbReference>
<feature type="transmembrane region" description="Helical" evidence="7">
    <location>
        <begin position="290"/>
        <end position="309"/>
    </location>
</feature>
<dbReference type="Gene3D" id="1.20.1740.10">
    <property type="entry name" value="Amino acid/polyamine transporter I"/>
    <property type="match status" value="1"/>
</dbReference>
<evidence type="ECO:0000256" key="6">
    <source>
        <dbReference type="SAM" id="MobiDB-lite"/>
    </source>
</evidence>
<dbReference type="PIRSF" id="PIRSF006060">
    <property type="entry name" value="AA_transporter"/>
    <property type="match status" value="1"/>
</dbReference>
<feature type="transmembrane region" description="Helical" evidence="7">
    <location>
        <begin position="338"/>
        <end position="362"/>
    </location>
</feature>
<keyword evidence="9" id="KW-1185">Reference proteome</keyword>
<name>A0A316U672_9BASI</name>
<dbReference type="OrthoDB" id="3900342at2759"/>
<gene>
    <name evidence="8" type="ORF">BCV69DRAFT_312680</name>
</gene>
<feature type="transmembrane region" description="Helical" evidence="7">
    <location>
        <begin position="413"/>
        <end position="434"/>
    </location>
</feature>
<sequence>MSEVTNTNKPDVALDDVASVGGHQHAHTSRFTPLSIMGIAFAILNSWVAGAASLSVVLVSGGPVAMLWGFLISFVGVMCIAASMAEICAVLPCVGGPYHWTFALAPPKHRIGMAYVTGWLNTAGWICLVATASSLGATFIINIIALFHENYEPQPWHTFVLYVAFSIGGWLVNVFGAKLLDIIGKAVFIWSLSGAVLVCIVCLSCASPEFRSGTDVFGTFVNETGWNNFVAFMLGLLQSTFSLVGTDAVAHLVLEMPRAHVNAPRAMLLAPVLGPLLTIFYQATGSKGGSTALLMFPVICMVGAAIAILTASSRTTQALAADRGIPFSRFFASETKGVNVPVPAITLNTFWVIVFGCVYLGSSAALNAILSASVVLIQLSYAAPIILLLFRGRSLLDQVSFHVGPRHFNLGKFGYVVNAWGVFFAIFTTIFFVFPSEVPVTSTSMNYTVVVAFGVVPLLAGLSWAFHGRKFYNGPRNLDLALEIARRGLTDQDRERGMSGRSGGIVDGLSSEKKEEESV</sequence>
<keyword evidence="5 7" id="KW-0472">Membrane</keyword>
<dbReference type="GO" id="GO:0022857">
    <property type="term" value="F:transmembrane transporter activity"/>
    <property type="evidence" value="ECO:0007669"/>
    <property type="project" value="InterPro"/>
</dbReference>
<feature type="transmembrane region" description="Helical" evidence="7">
    <location>
        <begin position="230"/>
        <end position="254"/>
    </location>
</feature>
<protein>
    <submittedName>
        <fullName evidence="8">Amino acid transporter</fullName>
    </submittedName>
</protein>
<dbReference type="Proteomes" id="UP000245942">
    <property type="component" value="Unassembled WGS sequence"/>
</dbReference>
<dbReference type="STRING" id="1684307.A0A316U672"/>
<evidence type="ECO:0000313" key="9">
    <source>
        <dbReference type="Proteomes" id="UP000245942"/>
    </source>
</evidence>
<evidence type="ECO:0000256" key="4">
    <source>
        <dbReference type="ARBA" id="ARBA00022989"/>
    </source>
</evidence>
<feature type="transmembrane region" description="Helical" evidence="7">
    <location>
        <begin position="119"/>
        <end position="147"/>
    </location>
</feature>
<feature type="region of interest" description="Disordered" evidence="6">
    <location>
        <begin position="493"/>
        <end position="519"/>
    </location>
</feature>
<feature type="compositionally biased region" description="Basic and acidic residues" evidence="6">
    <location>
        <begin position="510"/>
        <end position="519"/>
    </location>
</feature>
<feature type="transmembrane region" description="Helical" evidence="7">
    <location>
        <begin position="187"/>
        <end position="210"/>
    </location>
</feature>